<reference evidence="2" key="1">
    <citation type="journal article" date="2019" name="bioRxiv">
        <title>The Genome of the Zebra Mussel, Dreissena polymorpha: A Resource for Invasive Species Research.</title>
        <authorList>
            <person name="McCartney M.A."/>
            <person name="Auch B."/>
            <person name="Kono T."/>
            <person name="Mallez S."/>
            <person name="Zhang Y."/>
            <person name="Obille A."/>
            <person name="Becker A."/>
            <person name="Abrahante J.E."/>
            <person name="Garbe J."/>
            <person name="Badalamenti J.P."/>
            <person name="Herman A."/>
            <person name="Mangelson H."/>
            <person name="Liachko I."/>
            <person name="Sullivan S."/>
            <person name="Sone E.D."/>
            <person name="Koren S."/>
            <person name="Silverstein K.A.T."/>
            <person name="Beckman K.B."/>
            <person name="Gohl D.M."/>
        </authorList>
    </citation>
    <scope>NUCLEOTIDE SEQUENCE</scope>
    <source>
        <strain evidence="2">Duluth1</strain>
        <tissue evidence="2">Whole animal</tissue>
    </source>
</reference>
<gene>
    <name evidence="2" type="ORF">DPMN_025486</name>
</gene>
<dbReference type="Proteomes" id="UP000828390">
    <property type="component" value="Unassembled WGS sequence"/>
</dbReference>
<protein>
    <submittedName>
        <fullName evidence="2">Uncharacterized protein</fullName>
    </submittedName>
</protein>
<evidence type="ECO:0000256" key="1">
    <source>
        <dbReference type="SAM" id="SignalP"/>
    </source>
</evidence>
<dbReference type="AlphaFoldDB" id="A0A9D4LRF7"/>
<sequence>MEAAMYKGCLLVMVLASASGSGHGELFSSMAHLQTALYAERDIAQEIRKYVADELERLNKLTRYDCVLLM</sequence>
<feature type="chain" id="PRO_5039084903" evidence="1">
    <location>
        <begin position="25"/>
        <end position="70"/>
    </location>
</feature>
<name>A0A9D4LRF7_DREPO</name>
<keyword evidence="3" id="KW-1185">Reference proteome</keyword>
<organism evidence="2 3">
    <name type="scientific">Dreissena polymorpha</name>
    <name type="common">Zebra mussel</name>
    <name type="synonym">Mytilus polymorpha</name>
    <dbReference type="NCBI Taxonomy" id="45954"/>
    <lineage>
        <taxon>Eukaryota</taxon>
        <taxon>Metazoa</taxon>
        <taxon>Spiralia</taxon>
        <taxon>Lophotrochozoa</taxon>
        <taxon>Mollusca</taxon>
        <taxon>Bivalvia</taxon>
        <taxon>Autobranchia</taxon>
        <taxon>Heteroconchia</taxon>
        <taxon>Euheterodonta</taxon>
        <taxon>Imparidentia</taxon>
        <taxon>Neoheterodontei</taxon>
        <taxon>Myida</taxon>
        <taxon>Dreissenoidea</taxon>
        <taxon>Dreissenidae</taxon>
        <taxon>Dreissena</taxon>
    </lineage>
</organism>
<keyword evidence="1" id="KW-0732">Signal</keyword>
<comment type="caution">
    <text evidence="2">The sequence shown here is derived from an EMBL/GenBank/DDBJ whole genome shotgun (WGS) entry which is preliminary data.</text>
</comment>
<evidence type="ECO:0000313" key="3">
    <source>
        <dbReference type="Proteomes" id="UP000828390"/>
    </source>
</evidence>
<accession>A0A9D4LRF7</accession>
<feature type="signal peptide" evidence="1">
    <location>
        <begin position="1"/>
        <end position="24"/>
    </location>
</feature>
<evidence type="ECO:0000313" key="2">
    <source>
        <dbReference type="EMBL" id="KAH3862519.1"/>
    </source>
</evidence>
<proteinExistence type="predicted"/>
<dbReference type="EMBL" id="JAIWYP010000002">
    <property type="protein sequence ID" value="KAH3862519.1"/>
    <property type="molecule type" value="Genomic_DNA"/>
</dbReference>
<reference evidence="2" key="2">
    <citation type="submission" date="2020-11" db="EMBL/GenBank/DDBJ databases">
        <authorList>
            <person name="McCartney M.A."/>
            <person name="Auch B."/>
            <person name="Kono T."/>
            <person name="Mallez S."/>
            <person name="Becker A."/>
            <person name="Gohl D.M."/>
            <person name="Silverstein K.A.T."/>
            <person name="Koren S."/>
            <person name="Bechman K.B."/>
            <person name="Herman A."/>
            <person name="Abrahante J.E."/>
            <person name="Garbe J."/>
        </authorList>
    </citation>
    <scope>NUCLEOTIDE SEQUENCE</scope>
    <source>
        <strain evidence="2">Duluth1</strain>
        <tissue evidence="2">Whole animal</tissue>
    </source>
</reference>